<dbReference type="Proteomes" id="UP000009080">
    <property type="component" value="Chromosome"/>
</dbReference>
<dbReference type="HOGENOM" id="CLU_067347_0_0_6"/>
<feature type="domain" description="Polymerase/histidinol phosphatase N-terminal" evidence="1">
    <location>
        <begin position="4"/>
        <end position="69"/>
    </location>
</feature>
<dbReference type="InterPro" id="IPR052018">
    <property type="entry name" value="PHP_domain"/>
</dbReference>
<dbReference type="PANTHER" id="PTHR42924">
    <property type="entry name" value="EXONUCLEASE"/>
    <property type="match status" value="1"/>
</dbReference>
<dbReference type="GO" id="GO:0004534">
    <property type="term" value="F:5'-3' RNA exonuclease activity"/>
    <property type="evidence" value="ECO:0007669"/>
    <property type="project" value="TreeGrafter"/>
</dbReference>
<dbReference type="OrthoDB" id="9804333at2"/>
<dbReference type="EMBL" id="CP001614">
    <property type="protein sequence ID" value="ACR13973.1"/>
    <property type="molecule type" value="Genomic_DNA"/>
</dbReference>
<sequence>MQVYDLHSHSSHSDGVLSPVELVVRAKSKQVDVLALTDHDTVSGLEAAAKQATIEGIDLIPGIEFSSQWNGCGVHIVGLSLDLGLPDIHAAVADVQHRRQQRAEAIAEKLAKAGIAGALAGATDLACGETLGRPHFARYLVREGHVSNVNQAFKRYLGAGKPCDVKNVWPSVEEVVHWVVSAGGIPVLAHPAKYKMTRTKLCRLVDCFTASGGLALEVVNGRQAVGMADNLAKIAIQYGLAASIGSDFHLPDQPWQELGCSGSLPAQVRPVWELW</sequence>
<dbReference type="AlphaFoldDB" id="C5BL38"/>
<accession>C5BL38</accession>
<evidence type="ECO:0000259" key="1">
    <source>
        <dbReference type="SMART" id="SM00481"/>
    </source>
</evidence>
<dbReference type="PANTHER" id="PTHR42924:SF3">
    <property type="entry name" value="POLYMERASE_HISTIDINOL PHOSPHATASE N-TERMINAL DOMAIN-CONTAINING PROTEIN"/>
    <property type="match status" value="1"/>
</dbReference>
<dbReference type="SUPFAM" id="SSF89550">
    <property type="entry name" value="PHP domain-like"/>
    <property type="match status" value="1"/>
</dbReference>
<dbReference type="EC" id="3.1.3.-" evidence="2"/>
<dbReference type="InterPro" id="IPR016195">
    <property type="entry name" value="Pol/histidinol_Pase-like"/>
</dbReference>
<dbReference type="CDD" id="cd07438">
    <property type="entry name" value="PHP_HisPPase_AMP"/>
    <property type="match status" value="1"/>
</dbReference>
<dbReference type="Gene3D" id="3.20.20.140">
    <property type="entry name" value="Metal-dependent hydrolases"/>
    <property type="match status" value="1"/>
</dbReference>
<dbReference type="KEGG" id="ttu:TERTU_2473"/>
<keyword evidence="2" id="KW-0378">Hydrolase</keyword>
<dbReference type="SMART" id="SM00481">
    <property type="entry name" value="POLIIIAc"/>
    <property type="match status" value="1"/>
</dbReference>
<gene>
    <name evidence="2" type="ordered locus">TERTU_2473</name>
</gene>
<dbReference type="GO" id="GO:0035312">
    <property type="term" value="F:5'-3' DNA exonuclease activity"/>
    <property type="evidence" value="ECO:0007669"/>
    <property type="project" value="TreeGrafter"/>
</dbReference>
<reference evidence="2 3" key="1">
    <citation type="journal article" date="2009" name="PLoS ONE">
        <title>The complete genome of Teredinibacter turnerae T7901: an intracellular endosymbiont of marine wood-boring bivalves (shipworms).</title>
        <authorList>
            <person name="Yang J.C."/>
            <person name="Madupu R."/>
            <person name="Durkin A.S."/>
            <person name="Ekborg N.A."/>
            <person name="Pedamallu C.S."/>
            <person name="Hostetler J.B."/>
            <person name="Radune D."/>
            <person name="Toms B.S."/>
            <person name="Henrissat B."/>
            <person name="Coutinho P.M."/>
            <person name="Schwarz S."/>
            <person name="Field L."/>
            <person name="Trindade-Silva A.E."/>
            <person name="Soares C.A.G."/>
            <person name="Elshahawi S."/>
            <person name="Hanora A."/>
            <person name="Schmidt E.W."/>
            <person name="Haygood M.G."/>
            <person name="Posfai J."/>
            <person name="Benner J."/>
            <person name="Madinger C."/>
            <person name="Nove J."/>
            <person name="Anton B."/>
            <person name="Chaudhary K."/>
            <person name="Foster J."/>
            <person name="Holman A."/>
            <person name="Kumar S."/>
            <person name="Lessard P.A."/>
            <person name="Luyten Y.A."/>
            <person name="Slatko B."/>
            <person name="Wood N."/>
            <person name="Wu B."/>
            <person name="Teplitski M."/>
            <person name="Mougous J.D."/>
            <person name="Ward N."/>
            <person name="Eisen J.A."/>
            <person name="Badger J.H."/>
            <person name="Distel D.L."/>
        </authorList>
    </citation>
    <scope>NUCLEOTIDE SEQUENCE [LARGE SCALE GENOMIC DNA]</scope>
    <source>
        <strain evidence="3">ATCC 39867 / T7901</strain>
    </source>
</reference>
<dbReference type="Pfam" id="PF02811">
    <property type="entry name" value="PHP"/>
    <property type="match status" value="1"/>
</dbReference>
<protein>
    <submittedName>
        <fullName evidence="2">PHP domain protein</fullName>
        <ecNumber evidence="2">3.1.3.-</ecNumber>
    </submittedName>
</protein>
<dbReference type="InterPro" id="IPR004013">
    <property type="entry name" value="PHP_dom"/>
</dbReference>
<dbReference type="eggNOG" id="COG0613">
    <property type="taxonomic scope" value="Bacteria"/>
</dbReference>
<dbReference type="Gene3D" id="1.10.150.650">
    <property type="match status" value="1"/>
</dbReference>
<name>C5BL38_TERTT</name>
<dbReference type="InterPro" id="IPR003141">
    <property type="entry name" value="Pol/His_phosphatase_N"/>
</dbReference>
<keyword evidence="3" id="KW-1185">Reference proteome</keyword>
<dbReference type="RefSeq" id="WP_015820088.1">
    <property type="nucleotide sequence ID" value="NC_012997.1"/>
</dbReference>
<dbReference type="STRING" id="377629.TERTU_2473"/>
<evidence type="ECO:0000313" key="3">
    <source>
        <dbReference type="Proteomes" id="UP000009080"/>
    </source>
</evidence>
<organism evidence="2 3">
    <name type="scientific">Teredinibacter turnerae (strain ATCC 39867 / T7901)</name>
    <dbReference type="NCBI Taxonomy" id="377629"/>
    <lineage>
        <taxon>Bacteria</taxon>
        <taxon>Pseudomonadati</taxon>
        <taxon>Pseudomonadota</taxon>
        <taxon>Gammaproteobacteria</taxon>
        <taxon>Cellvibrionales</taxon>
        <taxon>Cellvibrionaceae</taxon>
        <taxon>Teredinibacter</taxon>
    </lineage>
</organism>
<proteinExistence type="predicted"/>
<evidence type="ECO:0000313" key="2">
    <source>
        <dbReference type="EMBL" id="ACR13973.1"/>
    </source>
</evidence>